<dbReference type="EMBL" id="JAXAVV010000004">
    <property type="protein sequence ID" value="MDX8049626.1"/>
    <property type="molecule type" value="Genomic_DNA"/>
</dbReference>
<reference evidence="2 3" key="2">
    <citation type="submission" date="2023-11" db="EMBL/GenBank/DDBJ databases">
        <authorList>
            <person name="Lara A.C."/>
            <person name="Chronakova A."/>
        </authorList>
    </citation>
    <scope>NUCLEOTIDE SEQUENCE [LARGE SCALE GENOMIC DNA]</scope>
    <source>
        <strain evidence="2 3">BCCO 10_0798</strain>
    </source>
</reference>
<evidence type="ECO:0000313" key="3">
    <source>
        <dbReference type="Proteomes" id="UP001271792"/>
    </source>
</evidence>
<proteinExistence type="predicted"/>
<dbReference type="InterPro" id="IPR000157">
    <property type="entry name" value="TIR_dom"/>
</dbReference>
<dbReference type="SUPFAM" id="SSF48371">
    <property type="entry name" value="ARM repeat"/>
    <property type="match status" value="1"/>
</dbReference>
<gene>
    <name evidence="2" type="ORF">SK571_09575</name>
</gene>
<protein>
    <submittedName>
        <fullName evidence="2">TIR domain-containing protein</fullName>
    </submittedName>
</protein>
<organism evidence="2 3">
    <name type="scientific">Lentzea kristufekii</name>
    <dbReference type="NCBI Taxonomy" id="3095430"/>
    <lineage>
        <taxon>Bacteria</taxon>
        <taxon>Bacillati</taxon>
        <taxon>Actinomycetota</taxon>
        <taxon>Actinomycetes</taxon>
        <taxon>Pseudonocardiales</taxon>
        <taxon>Pseudonocardiaceae</taxon>
        <taxon>Lentzea</taxon>
    </lineage>
</organism>
<accession>A0ABU4TMW9</accession>
<evidence type="ECO:0000313" key="2">
    <source>
        <dbReference type="EMBL" id="MDX8049626.1"/>
    </source>
</evidence>
<sequence length="1078" mass="116994">MIFINYRTDDGDFAAVLIDRHLSEVFGGDRVFLASRSIPAGMDFDKEIESRLADCVVVLAVIGSRWLDVCDGDGVRRLDLPGDWVRRELVLARRWGITVIPVFLDATPRLDAARLPGELAGLDAAQYCRLRHRNAEDDLTVITRLAGDLMTITERDVRAYLTALAGRLRGTGAWLPYRSLDDGFLERWVTVDDEVPERGPVVPEGEVRWRDAVRDVRLGVVLADAGFGKTWLLRQHALRLCEGALAALDDGVPVADVELPMFAHAHELAGTWRATPSPDGVARAALHWSPELRDNARLRAHLASRLDSSAPTSHVLIDAYDEVFEDGARDAVVEAFAHLAGLAGERTGPVVLLTSRPAGFVHPFAGAETVFFELGVLGERQVRALWEQWYELNGGEIPWERLDPVLAPLSAIRAAAGIPLVAAFCAWVAETEQVTTNRSGLYQQVVERFHRLEWKSGSPSPFPALRQDAGLRGRFRTAFRELGWHMATSGQAWRDAVPVDECESVLDRSLGSVSTPRSRVFDATRAFGVLVPWGGDDAAPIGWIHRSVHQFVVAEKLVTLGADEVAELVGERAWACPEWTDVLDFALGLEAGRDDGDGVVTEAVWRLARGDDDGLGWFATAFTAAGAGLTTGSDARSEVTALVWRLYGAGFLTAEHLARVLALTPSADQAELTELVRAAAGEHGYRESTWQALAWCGPVGHAALRAAIVYRSVTDGAAAALHRVAPGLAVAAMRERLARGLGVTRPDHVVLRDLVDEDVEVLRAARRRNPALISVAQALGWTAAATAKADLAEALGGDDPRHREAAVAGLAASLGAALDDAGVIALLTAALHDEDRRVRLAAREELVQIGLRVPWVDRLVDEASDELYRDESAPPMDDLDALAARLTEIGPATETVLHMLEIEPDLLQGPVGPALQKLMVRAVDGLLEMKLIRRITAVAGDRFVSAAVDRLTGAVPLPVANLRRIAWGLVHARPDDPAVFAAVATCARVTSDPAMEAALNAHDLPPQDKVRYLLTCLLALTEPDRDVVAVWSGALRHELVRLSPQSRALFRADCVRATSHVLAVHGLSDVTATRRELW</sequence>
<dbReference type="InterPro" id="IPR035897">
    <property type="entry name" value="Toll_tir_struct_dom_sf"/>
</dbReference>
<name>A0ABU4TMW9_9PSEU</name>
<dbReference type="Pfam" id="PF13676">
    <property type="entry name" value="TIR_2"/>
    <property type="match status" value="1"/>
</dbReference>
<dbReference type="Gene3D" id="3.40.50.300">
    <property type="entry name" value="P-loop containing nucleotide triphosphate hydrolases"/>
    <property type="match status" value="1"/>
</dbReference>
<dbReference type="Proteomes" id="UP001271792">
    <property type="component" value="Unassembled WGS sequence"/>
</dbReference>
<dbReference type="InterPro" id="IPR027417">
    <property type="entry name" value="P-loop_NTPase"/>
</dbReference>
<keyword evidence="3" id="KW-1185">Reference proteome</keyword>
<dbReference type="InterPro" id="IPR016024">
    <property type="entry name" value="ARM-type_fold"/>
</dbReference>
<dbReference type="SUPFAM" id="SSF52200">
    <property type="entry name" value="Toll/Interleukin receptor TIR domain"/>
    <property type="match status" value="1"/>
</dbReference>
<reference evidence="2 3" key="1">
    <citation type="submission" date="2023-11" db="EMBL/GenBank/DDBJ databases">
        <title>Lentzea sokolovensis, sp. nov., Lentzea kristufkii, sp. nov., and Lentzea miocenensis, sp. nov., rare actinobacteria from Sokolov Coal Basin, Miocene lacustrine sediment, Czech Republic.</title>
        <authorList>
            <person name="Lara A."/>
            <person name="Kotroba L."/>
            <person name="Nouioui I."/>
            <person name="Neumann-Schaal M."/>
            <person name="Mast Y."/>
            <person name="Chronakova A."/>
        </authorList>
    </citation>
    <scope>NUCLEOTIDE SEQUENCE [LARGE SCALE GENOMIC DNA]</scope>
    <source>
        <strain evidence="2 3">BCCO 10_0798</strain>
    </source>
</reference>
<feature type="domain" description="TIR" evidence="1">
    <location>
        <begin position="1"/>
        <end position="139"/>
    </location>
</feature>
<dbReference type="Gene3D" id="3.40.50.10140">
    <property type="entry name" value="Toll/interleukin-1 receptor homology (TIR) domain"/>
    <property type="match status" value="1"/>
</dbReference>
<dbReference type="RefSeq" id="WP_319983659.1">
    <property type="nucleotide sequence ID" value="NZ_JAXAVV010000004.1"/>
</dbReference>
<dbReference type="PROSITE" id="PS50104">
    <property type="entry name" value="TIR"/>
    <property type="match status" value="1"/>
</dbReference>
<evidence type="ECO:0000259" key="1">
    <source>
        <dbReference type="PROSITE" id="PS50104"/>
    </source>
</evidence>
<comment type="caution">
    <text evidence="2">The sequence shown here is derived from an EMBL/GenBank/DDBJ whole genome shotgun (WGS) entry which is preliminary data.</text>
</comment>